<accession>A0A1A9QG10</accession>
<keyword evidence="2" id="KW-1185">Reference proteome</keyword>
<comment type="caution">
    <text evidence="1">The sequence shown here is derived from an EMBL/GenBank/DDBJ whole genome shotgun (WGS) entry which is preliminary data.</text>
</comment>
<protein>
    <submittedName>
        <fullName evidence="1">Uncharacterized protein</fullName>
    </submittedName>
</protein>
<evidence type="ECO:0000313" key="1">
    <source>
        <dbReference type="EMBL" id="OAL10640.1"/>
    </source>
</evidence>
<dbReference type="Proteomes" id="UP000077623">
    <property type="component" value="Unassembled WGS sequence"/>
</dbReference>
<evidence type="ECO:0000313" key="2">
    <source>
        <dbReference type="Proteomes" id="UP000077623"/>
    </source>
</evidence>
<dbReference type="EMBL" id="LWUJ01000010">
    <property type="protein sequence ID" value="OAL10640.1"/>
    <property type="molecule type" value="Genomic_DNA"/>
</dbReference>
<dbReference type="RefSeq" id="WP_187149876.1">
    <property type="nucleotide sequence ID" value="NZ_LWUJ01000010.1"/>
</dbReference>
<proteinExistence type="predicted"/>
<reference evidence="2" key="1">
    <citation type="submission" date="2016-04" db="EMBL/GenBank/DDBJ databases">
        <authorList>
            <person name="Quiroz-Castaneda R.E."/>
            <person name="Martinez-Ocampo F."/>
        </authorList>
    </citation>
    <scope>NUCLEOTIDE SEQUENCE [LARGE SCALE GENOMIC DNA]</scope>
    <source>
        <strain evidence="2">INIFAP01</strain>
    </source>
</reference>
<name>A0A1A9QG10_9MOLU</name>
<gene>
    <name evidence="1" type="ORF">A6V39_01050</name>
</gene>
<dbReference type="AlphaFoldDB" id="A0A1A9QG10"/>
<organism evidence="1 2">
    <name type="scientific">Candidatus Mycoplasma haematobovis</name>
    <dbReference type="NCBI Taxonomy" id="432608"/>
    <lineage>
        <taxon>Bacteria</taxon>
        <taxon>Bacillati</taxon>
        <taxon>Mycoplasmatota</taxon>
        <taxon>Mollicutes</taxon>
        <taxon>Mycoplasmataceae</taxon>
        <taxon>Mycoplasma</taxon>
    </lineage>
</organism>
<sequence>MGCAVVLSISYTNQEASEPIHKVSFINRDKPITEITRLEDVDAWGKQHGCSFVFIKDWKKKEIYTAMGFADAKGGKTKNIGRSNISWEKAIVEAVNEYKNNCPSKLKVFTFKWSSRKGKFYIGDPSDTPKYESKKLFSF</sequence>